<gene>
    <name evidence="3" type="ORF">BSTOLATCC_MIC39767</name>
</gene>
<dbReference type="GO" id="GO:0016075">
    <property type="term" value="P:rRNA catabolic process"/>
    <property type="evidence" value="ECO:0007669"/>
    <property type="project" value="TreeGrafter"/>
</dbReference>
<dbReference type="GO" id="GO:0071051">
    <property type="term" value="P:poly(A)-dependent snoRNA 3'-end processing"/>
    <property type="evidence" value="ECO:0007669"/>
    <property type="project" value="TreeGrafter"/>
</dbReference>
<sequence length="238" mass="26444">MTEEILFYGFRQDGRRPGELRQIKIKLGVVDNSSGSALFQIGHTSVLAFIHGPKQTKHEKESGHIHCYFNTAYFSSSGERRKFSKGDKKSNEFEANVRTMFESVVLMENNPHSDIDIHVLVLADDGSVECAAINAITLSLIHAGVPLKDFLVSCSSGFYSGMPLIDLTYSESTSFQVISEYRVAVLGKSLQIAYLNYDDIGGHKLTPEVVREITAMAIEGCKQVHFIMKQELQNACSN</sequence>
<dbReference type="SUPFAM" id="SSF54211">
    <property type="entry name" value="Ribosomal protein S5 domain 2-like"/>
    <property type="match status" value="1"/>
</dbReference>
<proteinExistence type="inferred from homology"/>
<dbReference type="GO" id="GO:0003723">
    <property type="term" value="F:RNA binding"/>
    <property type="evidence" value="ECO:0007669"/>
    <property type="project" value="TreeGrafter"/>
</dbReference>
<dbReference type="InterPro" id="IPR001247">
    <property type="entry name" value="ExoRNase_PH_dom1"/>
</dbReference>
<accession>A0AAU9JRA3</accession>
<dbReference type="Pfam" id="PF01138">
    <property type="entry name" value="RNase_PH"/>
    <property type="match status" value="1"/>
</dbReference>
<dbReference type="GO" id="GO:0034475">
    <property type="term" value="P:U4 snRNA 3'-end processing"/>
    <property type="evidence" value="ECO:0007669"/>
    <property type="project" value="TreeGrafter"/>
</dbReference>
<evidence type="ECO:0000313" key="4">
    <source>
        <dbReference type="Proteomes" id="UP001162131"/>
    </source>
</evidence>
<name>A0AAU9JRA3_9CILI</name>
<dbReference type="GO" id="GO:0071028">
    <property type="term" value="P:nuclear mRNA surveillance"/>
    <property type="evidence" value="ECO:0007669"/>
    <property type="project" value="TreeGrafter"/>
</dbReference>
<reference evidence="3" key="1">
    <citation type="submission" date="2021-09" db="EMBL/GenBank/DDBJ databases">
        <authorList>
            <consortium name="AG Swart"/>
            <person name="Singh M."/>
            <person name="Singh A."/>
            <person name="Seah K."/>
            <person name="Emmerich C."/>
        </authorList>
    </citation>
    <scope>NUCLEOTIDE SEQUENCE</scope>
    <source>
        <strain evidence="3">ATCC30299</strain>
    </source>
</reference>
<dbReference type="PANTHER" id="PTHR11953:SF0">
    <property type="entry name" value="EXOSOME COMPLEX COMPONENT RRP41"/>
    <property type="match status" value="1"/>
</dbReference>
<dbReference type="InterPro" id="IPR020568">
    <property type="entry name" value="Ribosomal_Su5_D2-typ_SF"/>
</dbReference>
<dbReference type="EMBL" id="CAJZBQ010000039">
    <property type="protein sequence ID" value="CAG9325987.1"/>
    <property type="molecule type" value="Genomic_DNA"/>
</dbReference>
<evidence type="ECO:0000313" key="3">
    <source>
        <dbReference type="EMBL" id="CAG9325987.1"/>
    </source>
</evidence>
<dbReference type="GO" id="GO:0000176">
    <property type="term" value="C:nuclear exosome (RNase complex)"/>
    <property type="evidence" value="ECO:0007669"/>
    <property type="project" value="TreeGrafter"/>
</dbReference>
<dbReference type="InterPro" id="IPR050080">
    <property type="entry name" value="RNase_PH"/>
</dbReference>
<evidence type="ECO:0000256" key="1">
    <source>
        <dbReference type="ARBA" id="ARBA00006678"/>
    </source>
</evidence>
<dbReference type="SUPFAM" id="SSF55666">
    <property type="entry name" value="Ribonuclease PH domain 2-like"/>
    <property type="match status" value="1"/>
</dbReference>
<dbReference type="Proteomes" id="UP001162131">
    <property type="component" value="Unassembled WGS sequence"/>
</dbReference>
<protein>
    <recommendedName>
        <fullName evidence="2">Exoribonuclease phosphorolytic domain-containing protein</fullName>
    </recommendedName>
</protein>
<dbReference type="PANTHER" id="PTHR11953">
    <property type="entry name" value="EXOSOME COMPLEX COMPONENT"/>
    <property type="match status" value="1"/>
</dbReference>
<comment type="caution">
    <text evidence="3">The sequence shown here is derived from an EMBL/GenBank/DDBJ whole genome shotgun (WGS) entry which is preliminary data.</text>
</comment>
<dbReference type="GO" id="GO:0005730">
    <property type="term" value="C:nucleolus"/>
    <property type="evidence" value="ECO:0007669"/>
    <property type="project" value="TreeGrafter"/>
</dbReference>
<dbReference type="GO" id="GO:0000177">
    <property type="term" value="C:cytoplasmic exosome (RNase complex)"/>
    <property type="evidence" value="ECO:0007669"/>
    <property type="project" value="TreeGrafter"/>
</dbReference>
<dbReference type="InterPro" id="IPR027408">
    <property type="entry name" value="PNPase/RNase_PH_dom_sf"/>
</dbReference>
<dbReference type="InterPro" id="IPR036345">
    <property type="entry name" value="ExoRNase_PH_dom2_sf"/>
</dbReference>
<dbReference type="Gene3D" id="3.30.230.70">
    <property type="entry name" value="GHMP Kinase, N-terminal domain"/>
    <property type="match status" value="1"/>
</dbReference>
<dbReference type="AlphaFoldDB" id="A0AAU9JRA3"/>
<keyword evidence="4" id="KW-1185">Reference proteome</keyword>
<comment type="similarity">
    <text evidence="1">Belongs to the RNase PH family.</text>
</comment>
<organism evidence="3 4">
    <name type="scientific">Blepharisma stoltei</name>
    <dbReference type="NCBI Taxonomy" id="1481888"/>
    <lineage>
        <taxon>Eukaryota</taxon>
        <taxon>Sar</taxon>
        <taxon>Alveolata</taxon>
        <taxon>Ciliophora</taxon>
        <taxon>Postciliodesmatophora</taxon>
        <taxon>Heterotrichea</taxon>
        <taxon>Heterotrichida</taxon>
        <taxon>Blepharismidae</taxon>
        <taxon>Blepharisma</taxon>
    </lineage>
</organism>
<evidence type="ECO:0000259" key="2">
    <source>
        <dbReference type="Pfam" id="PF01138"/>
    </source>
</evidence>
<feature type="domain" description="Exoribonuclease phosphorolytic" evidence="2">
    <location>
        <begin position="19"/>
        <end position="146"/>
    </location>
</feature>